<keyword evidence="2" id="KW-0479">Metal-binding</keyword>
<keyword evidence="6" id="KW-0812">Transmembrane</keyword>
<dbReference type="GO" id="GO:0046872">
    <property type="term" value="F:metal ion binding"/>
    <property type="evidence" value="ECO:0007669"/>
    <property type="project" value="UniProtKB-KW"/>
</dbReference>
<evidence type="ECO:0000256" key="1">
    <source>
        <dbReference type="ARBA" id="ARBA00001947"/>
    </source>
</evidence>
<reference evidence="7 8" key="1">
    <citation type="submission" date="2019-11" db="EMBL/GenBank/DDBJ databases">
        <title>Type strains purchased from KCTC, JCM and DSMZ.</title>
        <authorList>
            <person name="Lu H."/>
        </authorList>
    </citation>
    <scope>NUCLEOTIDE SEQUENCE [LARGE SCALE GENOMIC DNA]</scope>
    <source>
        <strain evidence="7 8">JCM 31587</strain>
    </source>
</reference>
<organism evidence="7 8">
    <name type="scientific">Massilia eburnea</name>
    <dbReference type="NCBI Taxonomy" id="1776165"/>
    <lineage>
        <taxon>Bacteria</taxon>
        <taxon>Pseudomonadati</taxon>
        <taxon>Pseudomonadota</taxon>
        <taxon>Betaproteobacteria</taxon>
        <taxon>Burkholderiales</taxon>
        <taxon>Oxalobacteraceae</taxon>
        <taxon>Telluria group</taxon>
        <taxon>Massilia</taxon>
    </lineage>
</organism>
<dbReference type="Pfam" id="PF02633">
    <property type="entry name" value="Creatininase"/>
    <property type="match status" value="1"/>
</dbReference>
<dbReference type="Proteomes" id="UP000472320">
    <property type="component" value="Unassembled WGS sequence"/>
</dbReference>
<evidence type="ECO:0000313" key="7">
    <source>
        <dbReference type="EMBL" id="MTW10940.1"/>
    </source>
</evidence>
<evidence type="ECO:0008006" key="9">
    <source>
        <dbReference type="Google" id="ProtNLM"/>
    </source>
</evidence>
<keyword evidence="3" id="KW-0378">Hydrolase</keyword>
<dbReference type="OrthoDB" id="9801445at2"/>
<evidence type="ECO:0000256" key="6">
    <source>
        <dbReference type="SAM" id="Phobius"/>
    </source>
</evidence>
<dbReference type="RefSeq" id="WP_155453873.1">
    <property type="nucleotide sequence ID" value="NZ_WNKX01000006.1"/>
</dbReference>
<evidence type="ECO:0000256" key="3">
    <source>
        <dbReference type="ARBA" id="ARBA00022801"/>
    </source>
</evidence>
<evidence type="ECO:0000256" key="2">
    <source>
        <dbReference type="ARBA" id="ARBA00022723"/>
    </source>
</evidence>
<proteinExistence type="inferred from homology"/>
<dbReference type="PANTHER" id="PTHR35005:SF1">
    <property type="entry name" value="2-AMINO-5-FORMYLAMINO-6-RIBOSYLAMINOPYRIMIDIN-4(3H)-ONE 5'-MONOPHOSPHATE DEFORMYLASE"/>
    <property type="match status" value="1"/>
</dbReference>
<keyword evidence="6" id="KW-0472">Membrane</keyword>
<dbReference type="InterPro" id="IPR003785">
    <property type="entry name" value="Creatininase/forma_Hydrolase"/>
</dbReference>
<dbReference type="AlphaFoldDB" id="A0A6L6QFN6"/>
<comment type="cofactor">
    <cofactor evidence="1">
        <name>Zn(2+)</name>
        <dbReference type="ChEBI" id="CHEBI:29105"/>
    </cofactor>
</comment>
<sequence>METVYSSDKSGANTFVRYLCMLALLFPLVAAAQVFKVDEMNASQLAALDKNHTAVILVGGIIEQHGPHLPSGTDTMMNEWWARTLAEAIAKRPGWQALVFPTVPLGTSGANVLGGRYNFPGSYTVRPETERAAFMDLASELGEQGYRWIFVVHNHGSPLHNLMLDQAGDYFHDTYGGRMVNLAGLLLGPPAPRPLRSAEAAAEDGEFEVHAGMSETSRILFLRPDLVAPGYAKAAPHRANSPAEAVAAAKAPQWEGYIGSPRQASAAFGEQELRQRAAAFSAAALSILDGADPRKIPRLSEMAMKNPDIRRIEAGTQSYYDGIASKQAAWLEKQKQ</sequence>
<keyword evidence="4" id="KW-0862">Zinc</keyword>
<comment type="similarity">
    <text evidence="5">Belongs to the creatininase superfamily.</text>
</comment>
<dbReference type="GO" id="GO:0009231">
    <property type="term" value="P:riboflavin biosynthetic process"/>
    <property type="evidence" value="ECO:0007669"/>
    <property type="project" value="TreeGrafter"/>
</dbReference>
<feature type="transmembrane region" description="Helical" evidence="6">
    <location>
        <begin position="15"/>
        <end position="35"/>
    </location>
</feature>
<dbReference type="PANTHER" id="PTHR35005">
    <property type="entry name" value="3-DEHYDRO-SCYLLO-INOSOSE HYDROLASE"/>
    <property type="match status" value="1"/>
</dbReference>
<evidence type="ECO:0000256" key="5">
    <source>
        <dbReference type="ARBA" id="ARBA00024029"/>
    </source>
</evidence>
<keyword evidence="6" id="KW-1133">Transmembrane helix</keyword>
<name>A0A6L6QFN6_9BURK</name>
<dbReference type="Gene3D" id="3.40.50.10310">
    <property type="entry name" value="Creatininase"/>
    <property type="match status" value="1"/>
</dbReference>
<dbReference type="EMBL" id="WNKX01000006">
    <property type="protein sequence ID" value="MTW10940.1"/>
    <property type="molecule type" value="Genomic_DNA"/>
</dbReference>
<evidence type="ECO:0000256" key="4">
    <source>
        <dbReference type="ARBA" id="ARBA00022833"/>
    </source>
</evidence>
<gene>
    <name evidence="7" type="ORF">GM658_10030</name>
</gene>
<dbReference type="InterPro" id="IPR024087">
    <property type="entry name" value="Creatininase-like_sf"/>
</dbReference>
<keyword evidence="8" id="KW-1185">Reference proteome</keyword>
<dbReference type="SUPFAM" id="SSF102215">
    <property type="entry name" value="Creatininase"/>
    <property type="match status" value="1"/>
</dbReference>
<comment type="caution">
    <text evidence="7">The sequence shown here is derived from an EMBL/GenBank/DDBJ whole genome shotgun (WGS) entry which is preliminary data.</text>
</comment>
<dbReference type="GO" id="GO:0016811">
    <property type="term" value="F:hydrolase activity, acting on carbon-nitrogen (but not peptide) bonds, in linear amides"/>
    <property type="evidence" value="ECO:0007669"/>
    <property type="project" value="TreeGrafter"/>
</dbReference>
<protein>
    <recommendedName>
        <fullName evidence="9">Creatininase family protein</fullName>
    </recommendedName>
</protein>
<evidence type="ECO:0000313" key="8">
    <source>
        <dbReference type="Proteomes" id="UP000472320"/>
    </source>
</evidence>
<accession>A0A6L6QFN6</accession>